<feature type="transmembrane region" description="Helical" evidence="2">
    <location>
        <begin position="257"/>
        <end position="279"/>
    </location>
</feature>
<sequence>MSSVQPQLGALSDSVIGTLQGELITTAIQFFLHGIYTTLVVIALYNMWTRKTTLPARQALIAAVLFMFACANLQVIEQVAYTIVQVFDLGLYPPPGDALLVRNIRLSENVFGRINYFMSDAIVVWRAWVLWQENLRVKIVLSACIFLSFAGVTTDMTVIGLYLFGNNNFLPTGPKRLALVLPLMITNIVATMLFGIKAWVYRNQIKGLLGVPKSRKTNVERILVLITESGGIYCLFWIPQLFIYLSSTNPNNLGYKIVANMLPQLSAIYPVIIVLLVALEHTSHLDELRTSNSVTQPIHFVHAVDPAPSTTMGTGTRTFRFTDPEGSKVERDGEELGEKEKEKGREEEGLQYGSPP</sequence>
<proteinExistence type="predicted"/>
<feature type="region of interest" description="Disordered" evidence="1">
    <location>
        <begin position="305"/>
        <end position="356"/>
    </location>
</feature>
<gene>
    <name evidence="3" type="ORF">B0H16DRAFT_1597762</name>
</gene>
<feature type="compositionally biased region" description="Low complexity" evidence="1">
    <location>
        <begin position="310"/>
        <end position="319"/>
    </location>
</feature>
<protein>
    <submittedName>
        <fullName evidence="3">Uncharacterized protein</fullName>
    </submittedName>
</protein>
<evidence type="ECO:0000313" key="3">
    <source>
        <dbReference type="EMBL" id="KAJ7723922.1"/>
    </source>
</evidence>
<organism evidence="3 4">
    <name type="scientific">Mycena metata</name>
    <dbReference type="NCBI Taxonomy" id="1033252"/>
    <lineage>
        <taxon>Eukaryota</taxon>
        <taxon>Fungi</taxon>
        <taxon>Dikarya</taxon>
        <taxon>Basidiomycota</taxon>
        <taxon>Agaricomycotina</taxon>
        <taxon>Agaricomycetes</taxon>
        <taxon>Agaricomycetidae</taxon>
        <taxon>Agaricales</taxon>
        <taxon>Marasmiineae</taxon>
        <taxon>Mycenaceae</taxon>
        <taxon>Mycena</taxon>
    </lineage>
</organism>
<feature type="transmembrane region" description="Helical" evidence="2">
    <location>
        <begin position="222"/>
        <end position="245"/>
    </location>
</feature>
<comment type="caution">
    <text evidence="3">The sequence shown here is derived from an EMBL/GenBank/DDBJ whole genome shotgun (WGS) entry which is preliminary data.</text>
</comment>
<keyword evidence="2" id="KW-0812">Transmembrane</keyword>
<reference evidence="3" key="1">
    <citation type="submission" date="2023-03" db="EMBL/GenBank/DDBJ databases">
        <title>Massive genome expansion in bonnet fungi (Mycena s.s.) driven by repeated elements and novel gene families across ecological guilds.</title>
        <authorList>
            <consortium name="Lawrence Berkeley National Laboratory"/>
            <person name="Harder C.B."/>
            <person name="Miyauchi S."/>
            <person name="Viragh M."/>
            <person name="Kuo A."/>
            <person name="Thoen E."/>
            <person name="Andreopoulos B."/>
            <person name="Lu D."/>
            <person name="Skrede I."/>
            <person name="Drula E."/>
            <person name="Henrissat B."/>
            <person name="Morin E."/>
            <person name="Kohler A."/>
            <person name="Barry K."/>
            <person name="LaButti K."/>
            <person name="Morin E."/>
            <person name="Salamov A."/>
            <person name="Lipzen A."/>
            <person name="Mereny Z."/>
            <person name="Hegedus B."/>
            <person name="Baldrian P."/>
            <person name="Stursova M."/>
            <person name="Weitz H."/>
            <person name="Taylor A."/>
            <person name="Grigoriev I.V."/>
            <person name="Nagy L.G."/>
            <person name="Martin F."/>
            <person name="Kauserud H."/>
        </authorList>
    </citation>
    <scope>NUCLEOTIDE SEQUENCE</scope>
    <source>
        <strain evidence="3">CBHHK182m</strain>
    </source>
</reference>
<keyword evidence="2" id="KW-1133">Transmembrane helix</keyword>
<dbReference type="Proteomes" id="UP001215598">
    <property type="component" value="Unassembled WGS sequence"/>
</dbReference>
<feature type="transmembrane region" description="Helical" evidence="2">
    <location>
        <begin position="177"/>
        <end position="201"/>
    </location>
</feature>
<feature type="transmembrane region" description="Helical" evidence="2">
    <location>
        <begin position="110"/>
        <end position="128"/>
    </location>
</feature>
<name>A0AAD7HME2_9AGAR</name>
<feature type="transmembrane region" description="Helical" evidence="2">
    <location>
        <begin position="60"/>
        <end position="84"/>
    </location>
</feature>
<dbReference type="EMBL" id="JARKIB010000207">
    <property type="protein sequence ID" value="KAJ7723922.1"/>
    <property type="molecule type" value="Genomic_DNA"/>
</dbReference>
<evidence type="ECO:0000313" key="4">
    <source>
        <dbReference type="Proteomes" id="UP001215598"/>
    </source>
</evidence>
<feature type="transmembrane region" description="Helical" evidence="2">
    <location>
        <begin position="27"/>
        <end position="48"/>
    </location>
</feature>
<evidence type="ECO:0000256" key="2">
    <source>
        <dbReference type="SAM" id="Phobius"/>
    </source>
</evidence>
<keyword evidence="2" id="KW-0472">Membrane</keyword>
<evidence type="ECO:0000256" key="1">
    <source>
        <dbReference type="SAM" id="MobiDB-lite"/>
    </source>
</evidence>
<dbReference type="AlphaFoldDB" id="A0AAD7HME2"/>
<keyword evidence="4" id="KW-1185">Reference proteome</keyword>
<feature type="transmembrane region" description="Helical" evidence="2">
    <location>
        <begin position="140"/>
        <end position="165"/>
    </location>
</feature>
<accession>A0AAD7HME2</accession>
<feature type="compositionally biased region" description="Basic and acidic residues" evidence="1">
    <location>
        <begin position="320"/>
        <end position="348"/>
    </location>
</feature>